<dbReference type="GO" id="GO:0005525">
    <property type="term" value="F:GTP binding"/>
    <property type="evidence" value="ECO:0007669"/>
    <property type="project" value="UniProtKB-KW"/>
</dbReference>
<dbReference type="SUPFAM" id="SSF52540">
    <property type="entry name" value="P-loop containing nucleoside triphosphate hydrolases"/>
    <property type="match status" value="1"/>
</dbReference>
<evidence type="ECO:0000256" key="2">
    <source>
        <dbReference type="ARBA" id="ARBA00023134"/>
    </source>
</evidence>
<dbReference type="EMBL" id="AAGK01000002">
    <property type="protein sequence ID" value="EAN33164.1"/>
    <property type="molecule type" value="Genomic_DNA"/>
</dbReference>
<dbReference type="VEuPathDB" id="PiroplasmaDB:TpMuguga_02g00879"/>
<dbReference type="Proteomes" id="UP000001949">
    <property type="component" value="Unassembled WGS sequence"/>
</dbReference>
<dbReference type="eggNOG" id="ENOG502RSYP">
    <property type="taxonomic scope" value="Eukaryota"/>
</dbReference>
<keyword evidence="2 3" id="KW-0342">GTP-binding</keyword>
<evidence type="ECO:0000256" key="4">
    <source>
        <dbReference type="PIRSR" id="PIRSR606689-2"/>
    </source>
</evidence>
<dbReference type="AlphaFoldDB" id="Q4N3V9"/>
<comment type="caution">
    <text evidence="5">The sequence shown here is derived from an EMBL/GenBank/DDBJ whole genome shotgun (WGS) entry which is preliminary data.</text>
</comment>
<dbReference type="GO" id="GO:0046872">
    <property type="term" value="F:metal ion binding"/>
    <property type="evidence" value="ECO:0007669"/>
    <property type="project" value="UniProtKB-KW"/>
</dbReference>
<keyword evidence="1 3" id="KW-0547">Nucleotide-binding</keyword>
<dbReference type="GO" id="GO:0003924">
    <property type="term" value="F:GTPase activity"/>
    <property type="evidence" value="ECO:0007669"/>
    <property type="project" value="InterPro"/>
</dbReference>
<evidence type="ECO:0000313" key="5">
    <source>
        <dbReference type="EMBL" id="EAN33164.1"/>
    </source>
</evidence>
<evidence type="ECO:0008006" key="7">
    <source>
        <dbReference type="Google" id="ProtNLM"/>
    </source>
</evidence>
<organism evidence="5 6">
    <name type="scientific">Theileria parva</name>
    <name type="common">East coast fever infection agent</name>
    <dbReference type="NCBI Taxonomy" id="5875"/>
    <lineage>
        <taxon>Eukaryota</taxon>
        <taxon>Sar</taxon>
        <taxon>Alveolata</taxon>
        <taxon>Apicomplexa</taxon>
        <taxon>Aconoidasida</taxon>
        <taxon>Piroplasmida</taxon>
        <taxon>Theileriidae</taxon>
        <taxon>Theileria</taxon>
    </lineage>
</organism>
<dbReference type="PRINTS" id="PR00449">
    <property type="entry name" value="RASTRNSFRMNG"/>
</dbReference>
<reference evidence="5 6" key="1">
    <citation type="journal article" date="2005" name="Science">
        <title>Genome sequence of Theileria parva, a bovine pathogen that transforms lymphocytes.</title>
        <authorList>
            <person name="Gardner M.J."/>
            <person name="Bishop R."/>
            <person name="Shah T."/>
            <person name="de Villiers E.P."/>
            <person name="Carlton J.M."/>
            <person name="Hall N."/>
            <person name="Ren Q."/>
            <person name="Paulsen I.T."/>
            <person name="Pain A."/>
            <person name="Berriman M."/>
            <person name="Wilson R.J.M."/>
            <person name="Sato S."/>
            <person name="Ralph S.A."/>
            <person name="Mann D.J."/>
            <person name="Xiong Z."/>
            <person name="Shallom S.J."/>
            <person name="Weidman J."/>
            <person name="Jiang L."/>
            <person name="Lynn J."/>
            <person name="Weaver B."/>
            <person name="Shoaibi A."/>
            <person name="Domingo A.R."/>
            <person name="Wasawo D."/>
            <person name="Crabtree J."/>
            <person name="Wortman J.R."/>
            <person name="Haas B."/>
            <person name="Angiuoli S.V."/>
            <person name="Creasy T.H."/>
            <person name="Lu C."/>
            <person name="Suh B."/>
            <person name="Silva J.C."/>
            <person name="Utterback T.R."/>
            <person name="Feldblyum T.V."/>
            <person name="Pertea M."/>
            <person name="Allen J."/>
            <person name="Nierman W.C."/>
            <person name="Taracha E.L.N."/>
            <person name="Salzberg S.L."/>
            <person name="White O.R."/>
            <person name="Fitzhugh H.A."/>
            <person name="Morzaria S."/>
            <person name="Venter J.C."/>
            <person name="Fraser C.M."/>
            <person name="Nene V."/>
        </authorList>
    </citation>
    <scope>NUCLEOTIDE SEQUENCE [LARGE SCALE GENOMIC DNA]</scope>
    <source>
        <strain evidence="5 6">Muguga</strain>
    </source>
</reference>
<dbReference type="Pfam" id="PF00025">
    <property type="entry name" value="Arf"/>
    <property type="match status" value="1"/>
</dbReference>
<dbReference type="GeneID" id="3502198"/>
<dbReference type="KEGG" id="tpv:TP02_0879"/>
<dbReference type="RefSeq" id="XP_765447.1">
    <property type="nucleotide sequence ID" value="XM_760354.1"/>
</dbReference>
<dbReference type="Gene3D" id="3.40.50.300">
    <property type="entry name" value="P-loop containing nucleotide triphosphate hydrolases"/>
    <property type="match status" value="1"/>
</dbReference>
<feature type="binding site" evidence="4">
    <location>
        <position position="40"/>
    </location>
    <ligand>
        <name>Mg(2+)</name>
        <dbReference type="ChEBI" id="CHEBI:18420"/>
    </ligand>
</feature>
<feature type="binding site" evidence="3">
    <location>
        <begin position="122"/>
        <end position="125"/>
    </location>
    <ligand>
        <name>GTP</name>
        <dbReference type="ChEBI" id="CHEBI:37565"/>
    </ligand>
</feature>
<evidence type="ECO:0000256" key="3">
    <source>
        <dbReference type="PIRSR" id="PIRSR606689-1"/>
    </source>
</evidence>
<keyword evidence="6" id="KW-1185">Reference proteome</keyword>
<name>Q4N3V9_THEPA</name>
<dbReference type="FunCoup" id="Q4N3V9">
    <property type="interactions" value="162"/>
</dbReference>
<accession>Q4N3V9</accession>
<evidence type="ECO:0000256" key="1">
    <source>
        <dbReference type="ARBA" id="ARBA00022741"/>
    </source>
</evidence>
<evidence type="ECO:0000313" key="6">
    <source>
        <dbReference type="Proteomes" id="UP000001949"/>
    </source>
</evidence>
<keyword evidence="4" id="KW-0460">Magnesium</keyword>
<dbReference type="InterPro" id="IPR006689">
    <property type="entry name" value="Small_GTPase_ARF/SAR"/>
</dbReference>
<keyword evidence="4" id="KW-0479">Metal-binding</keyword>
<proteinExistence type="predicted"/>
<gene>
    <name evidence="5" type="ordered locus">TP02_0879</name>
</gene>
<protein>
    <recommendedName>
        <fullName evidence="7">Signal recognition particle receptor subunit beta</fullName>
    </recommendedName>
</protein>
<dbReference type="STRING" id="5875.Q4N3V9"/>
<feature type="binding site" evidence="4">
    <location>
        <position position="23"/>
    </location>
    <ligand>
        <name>Mg(2+)</name>
        <dbReference type="ChEBI" id="CHEBI:18420"/>
    </ligand>
</feature>
<sequence>MLRRILSEETNVLILGPSNAGKTCLLFKLVNNKFPLTVASQTNNTVQITLDKKVINLHDLTDSTQVLGSKFKRCKYIMILDSTCRKSIKQLSLLLYNLITHATVKLSVVNVAESVSVLVLCNKSDVYNSKNVNEVEKLMLLELELISTTTDDSGQLAKVFSNLNSLKELKNIGVVLHLMPYSIKNNNLQEIKQYIIN</sequence>
<feature type="binding site" evidence="3">
    <location>
        <begin position="16"/>
        <end position="23"/>
    </location>
    <ligand>
        <name>GTP</name>
        <dbReference type="ChEBI" id="CHEBI:37565"/>
    </ligand>
</feature>
<dbReference type="InParanoid" id="Q4N3V9"/>
<dbReference type="InterPro" id="IPR027417">
    <property type="entry name" value="P-loop_NTPase"/>
</dbReference>